<dbReference type="SMART" id="SM00347">
    <property type="entry name" value="HTH_MARR"/>
    <property type="match status" value="1"/>
</dbReference>
<evidence type="ECO:0000313" key="2">
    <source>
        <dbReference type="EMBL" id="XBV24601.1"/>
    </source>
</evidence>
<dbReference type="InterPro" id="IPR036390">
    <property type="entry name" value="WH_DNA-bd_sf"/>
</dbReference>
<name>A0AAU7TD84_9ACTN</name>
<dbReference type="GO" id="GO:0006950">
    <property type="term" value="P:response to stress"/>
    <property type="evidence" value="ECO:0007669"/>
    <property type="project" value="TreeGrafter"/>
</dbReference>
<sequence length="152" mass="16577">MSNRASLLDDSTRLMRDFMTYAVLFQDAVARAAGLTASDLQALGLLINEGPTSTGTLASRTGISAGGGITQLVDRLESAGFVRRERSATDRRRVLVAPVVDEVQRRVGPLYARIASEWETYLSTLSDDDLRVCVDFMAAAVEINRRHVEDSA</sequence>
<dbReference type="PANTHER" id="PTHR33164">
    <property type="entry name" value="TRANSCRIPTIONAL REGULATOR, MARR FAMILY"/>
    <property type="match status" value="1"/>
</dbReference>
<proteinExistence type="predicted"/>
<evidence type="ECO:0000259" key="1">
    <source>
        <dbReference type="SMART" id="SM00347"/>
    </source>
</evidence>
<gene>
    <name evidence="2" type="ORF">ABN611_39365</name>
</gene>
<dbReference type="Gene3D" id="1.10.10.10">
    <property type="entry name" value="Winged helix-like DNA-binding domain superfamily/Winged helix DNA-binding domain"/>
    <property type="match status" value="1"/>
</dbReference>
<dbReference type="Pfam" id="PF12802">
    <property type="entry name" value="MarR_2"/>
    <property type="match status" value="1"/>
</dbReference>
<dbReference type="AlphaFoldDB" id="A0AAU7TD84"/>
<dbReference type="EMBL" id="CP158165">
    <property type="protein sequence ID" value="XBV24601.1"/>
    <property type="molecule type" value="Genomic_DNA"/>
</dbReference>
<dbReference type="PANTHER" id="PTHR33164:SF106">
    <property type="entry name" value="TRANSCRIPTIONAL REGULATORY PROTEIN"/>
    <property type="match status" value="1"/>
</dbReference>
<organism evidence="2">
    <name type="scientific">Kribbella sp. HUAS MG21</name>
    <dbReference type="NCBI Taxonomy" id="3160966"/>
    <lineage>
        <taxon>Bacteria</taxon>
        <taxon>Bacillati</taxon>
        <taxon>Actinomycetota</taxon>
        <taxon>Actinomycetes</taxon>
        <taxon>Propionibacteriales</taxon>
        <taxon>Kribbellaceae</taxon>
        <taxon>Kribbella</taxon>
    </lineage>
</organism>
<dbReference type="InterPro" id="IPR036388">
    <property type="entry name" value="WH-like_DNA-bd_sf"/>
</dbReference>
<dbReference type="InterPro" id="IPR000835">
    <property type="entry name" value="HTH_MarR-typ"/>
</dbReference>
<dbReference type="InterPro" id="IPR039422">
    <property type="entry name" value="MarR/SlyA-like"/>
</dbReference>
<dbReference type="SUPFAM" id="SSF46785">
    <property type="entry name" value="Winged helix' DNA-binding domain"/>
    <property type="match status" value="1"/>
</dbReference>
<protein>
    <submittedName>
        <fullName evidence="2">MarR family transcriptional regulator</fullName>
    </submittedName>
</protein>
<dbReference type="GO" id="GO:0003700">
    <property type="term" value="F:DNA-binding transcription factor activity"/>
    <property type="evidence" value="ECO:0007669"/>
    <property type="project" value="InterPro"/>
</dbReference>
<reference evidence="2" key="1">
    <citation type="submission" date="2024-06" db="EMBL/GenBank/DDBJ databases">
        <title>Kribbella sp. strain HUAS MG21 genome sequences.</title>
        <authorList>
            <person name="Mo P."/>
        </authorList>
    </citation>
    <scope>NUCLEOTIDE SEQUENCE</scope>
    <source>
        <strain evidence="2">HUAS MG21</strain>
    </source>
</reference>
<feature type="domain" description="HTH marR-type" evidence="1">
    <location>
        <begin position="28"/>
        <end position="130"/>
    </location>
</feature>
<accession>A0AAU7TD84</accession>
<dbReference type="RefSeq" id="WP_350277423.1">
    <property type="nucleotide sequence ID" value="NZ_CP158165.1"/>
</dbReference>